<reference evidence="1 2" key="2">
    <citation type="submission" date="2018-11" db="EMBL/GenBank/DDBJ databases">
        <authorList>
            <consortium name="Pathogen Informatics"/>
        </authorList>
    </citation>
    <scope>NUCLEOTIDE SEQUENCE [LARGE SCALE GENOMIC DNA]</scope>
    <source>
        <strain evidence="1 2">MHpl1</strain>
    </source>
</reference>
<dbReference type="Proteomes" id="UP000268014">
    <property type="component" value="Unassembled WGS sequence"/>
</dbReference>
<name>A0A158QNV7_HAEPC</name>
<evidence type="ECO:0000313" key="1">
    <source>
        <dbReference type="EMBL" id="VDO42519.1"/>
    </source>
</evidence>
<accession>A0A158QNV7</accession>
<gene>
    <name evidence="1" type="ORF">HPLM_LOCUS11296</name>
</gene>
<keyword evidence="2" id="KW-1185">Reference proteome</keyword>
<evidence type="ECO:0000313" key="2">
    <source>
        <dbReference type="Proteomes" id="UP000268014"/>
    </source>
</evidence>
<sequence>MSFPGVLSGSTQKYPTRSNWKRSYGFEFAIDLSTSTL</sequence>
<dbReference type="AlphaFoldDB" id="A0A158QNV7"/>
<dbReference type="EMBL" id="UZAF01017527">
    <property type="protein sequence ID" value="VDO42519.1"/>
    <property type="molecule type" value="Genomic_DNA"/>
</dbReference>
<proteinExistence type="predicted"/>
<dbReference type="WBParaSite" id="HPLM_0001130401-mRNA-1">
    <property type="protein sequence ID" value="HPLM_0001130401-mRNA-1"/>
    <property type="gene ID" value="HPLM_0001130401"/>
</dbReference>
<evidence type="ECO:0000313" key="3">
    <source>
        <dbReference type="WBParaSite" id="HPLM_0001130401-mRNA-1"/>
    </source>
</evidence>
<organism evidence="3">
    <name type="scientific">Haemonchus placei</name>
    <name type="common">Barber's pole worm</name>
    <dbReference type="NCBI Taxonomy" id="6290"/>
    <lineage>
        <taxon>Eukaryota</taxon>
        <taxon>Metazoa</taxon>
        <taxon>Ecdysozoa</taxon>
        <taxon>Nematoda</taxon>
        <taxon>Chromadorea</taxon>
        <taxon>Rhabditida</taxon>
        <taxon>Rhabditina</taxon>
        <taxon>Rhabditomorpha</taxon>
        <taxon>Strongyloidea</taxon>
        <taxon>Trichostrongylidae</taxon>
        <taxon>Haemonchus</taxon>
    </lineage>
</organism>
<protein>
    <submittedName>
        <fullName evidence="1 3">Uncharacterized protein</fullName>
    </submittedName>
</protein>
<reference evidence="3" key="1">
    <citation type="submission" date="2016-04" db="UniProtKB">
        <authorList>
            <consortium name="WormBaseParasite"/>
        </authorList>
    </citation>
    <scope>IDENTIFICATION</scope>
</reference>